<protein>
    <submittedName>
        <fullName evidence="1">Putative transcriptional regulator</fullName>
    </submittedName>
</protein>
<name>A0A1W1W3E7_9FIRM</name>
<evidence type="ECO:0000313" key="2">
    <source>
        <dbReference type="Proteomes" id="UP000192569"/>
    </source>
</evidence>
<dbReference type="OrthoDB" id="1808039at2"/>
<dbReference type="STRING" id="698762.SAMN00808754_3191"/>
<sequence>MDFIRVGEKLLDRRKIYSAVERILELRAQGFSQEEVAQKVAVDRTFISRLEKLGEVRRGRRIAVIGFPVANKEELHQMLEEEGVEYIFLLTEAERWDYVRQKNGLQLINEIMEIIARLREYDVVVIIGSDYRIRLSEALLGREVVGVEIGTSPIREDRVVDVERLRGLIRQLTSREKKAAYQS</sequence>
<dbReference type="EMBL" id="LT838272">
    <property type="protein sequence ID" value="SMB99980.1"/>
    <property type="molecule type" value="Genomic_DNA"/>
</dbReference>
<organism evidence="1 2">
    <name type="scientific">Thermanaeromonas toyohensis ToBE</name>
    <dbReference type="NCBI Taxonomy" id="698762"/>
    <lineage>
        <taxon>Bacteria</taxon>
        <taxon>Bacillati</taxon>
        <taxon>Bacillota</taxon>
        <taxon>Clostridia</taxon>
        <taxon>Neomoorellales</taxon>
        <taxon>Neomoorellaceae</taxon>
        <taxon>Thermanaeromonas</taxon>
    </lineage>
</organism>
<keyword evidence="2" id="KW-1185">Reference proteome</keyword>
<accession>A0A1W1W3E7</accession>
<reference evidence="1 2" key="1">
    <citation type="submission" date="2017-04" db="EMBL/GenBank/DDBJ databases">
        <authorList>
            <person name="Afonso C.L."/>
            <person name="Miller P.J."/>
            <person name="Scott M.A."/>
            <person name="Spackman E."/>
            <person name="Goraichik I."/>
            <person name="Dimitrov K.M."/>
            <person name="Suarez D.L."/>
            <person name="Swayne D.E."/>
        </authorList>
    </citation>
    <scope>NUCLEOTIDE SEQUENCE [LARGE SCALE GENOMIC DNA]</scope>
    <source>
        <strain evidence="1 2">ToBE</strain>
    </source>
</reference>
<dbReference type="AlphaFoldDB" id="A0A1W1W3E7"/>
<evidence type="ECO:0000313" key="1">
    <source>
        <dbReference type="EMBL" id="SMB99980.1"/>
    </source>
</evidence>
<gene>
    <name evidence="1" type="ORF">SAMN00808754_3191</name>
</gene>
<proteinExistence type="predicted"/>
<dbReference type="Proteomes" id="UP000192569">
    <property type="component" value="Chromosome I"/>
</dbReference>